<dbReference type="EMBL" id="CP071382">
    <property type="protein sequence ID" value="QSV45781.1"/>
    <property type="molecule type" value="Genomic_DNA"/>
</dbReference>
<accession>A0ABX7Q4F9</accession>
<feature type="region of interest" description="Disordered" evidence="1">
    <location>
        <begin position="8"/>
        <end position="46"/>
    </location>
</feature>
<dbReference type="Proteomes" id="UP000663651">
    <property type="component" value="Chromosome"/>
</dbReference>
<sequence length="345" mass="36324">MGFFADIIRDSRRGGMTVSPPEAPAPFGDREMPADAPDAADGGTVEPAAAMGCDASVIRLREEGDGTPVTAGQRLTQAGAVARQVVGPSLSEHIPVAGIPEAMEREAVFPDPVKREQAGSESDRAARGDFRVEPMESFHDGGSIDVPVVSVSANDSFVRESSSGYAALQAGKVSVETQGRRQAGETRAGSTTPPGLVGSETVENPAFGLPDEPLRADVEVLPALHLPGNPPKSATQADQALLQGEVPDETGRPSVLLGRESLEETHYAPPSGAVPASVTLRQPPVPAVGEQFQPPPERRTAPPEPQVRIGTIEVVVVAPAPSERPSRSEERTRPDLVSRHYLRNF</sequence>
<gene>
    <name evidence="2" type="ORF">JZM60_00335</name>
</gene>
<name>A0ABX7Q4F9_9BACT</name>
<proteinExistence type="predicted"/>
<keyword evidence="3" id="KW-1185">Reference proteome</keyword>
<feature type="region of interest" description="Disordered" evidence="1">
    <location>
        <begin position="174"/>
        <end position="198"/>
    </location>
</feature>
<evidence type="ECO:0000313" key="3">
    <source>
        <dbReference type="Proteomes" id="UP000663651"/>
    </source>
</evidence>
<protein>
    <submittedName>
        <fullName evidence="2">Uncharacterized protein</fullName>
    </submittedName>
</protein>
<organism evidence="2 3">
    <name type="scientific">Geobacter benzoatilyticus</name>
    <dbReference type="NCBI Taxonomy" id="2815309"/>
    <lineage>
        <taxon>Bacteria</taxon>
        <taxon>Pseudomonadati</taxon>
        <taxon>Thermodesulfobacteriota</taxon>
        <taxon>Desulfuromonadia</taxon>
        <taxon>Geobacterales</taxon>
        <taxon>Geobacteraceae</taxon>
        <taxon>Geobacter</taxon>
    </lineage>
</organism>
<feature type="region of interest" description="Disordered" evidence="1">
    <location>
        <begin position="224"/>
        <end position="308"/>
    </location>
</feature>
<evidence type="ECO:0000256" key="1">
    <source>
        <dbReference type="SAM" id="MobiDB-lite"/>
    </source>
</evidence>
<reference evidence="2 3" key="1">
    <citation type="submission" date="2021-03" db="EMBL/GenBank/DDBJ databases">
        <title>Geobacter metallireducens gen. nov. sp. nov., a microorganism capable of coupling the complete oxidation of organic compounds to the reduction of iron and other metals.</title>
        <authorList>
            <person name="Li Y."/>
        </authorList>
    </citation>
    <scope>NUCLEOTIDE SEQUENCE [LARGE SCALE GENOMIC DNA]</scope>
    <source>
        <strain evidence="2 3">Jerry-YX</strain>
    </source>
</reference>
<evidence type="ECO:0000313" key="2">
    <source>
        <dbReference type="EMBL" id="QSV45781.1"/>
    </source>
</evidence>